<organism evidence="4 5">
    <name type="scientific">Hemibagrus wyckioides</name>
    <dbReference type="NCBI Taxonomy" id="337641"/>
    <lineage>
        <taxon>Eukaryota</taxon>
        <taxon>Metazoa</taxon>
        <taxon>Chordata</taxon>
        <taxon>Craniata</taxon>
        <taxon>Vertebrata</taxon>
        <taxon>Euteleostomi</taxon>
        <taxon>Actinopterygii</taxon>
        <taxon>Neopterygii</taxon>
        <taxon>Teleostei</taxon>
        <taxon>Ostariophysi</taxon>
        <taxon>Siluriformes</taxon>
        <taxon>Bagridae</taxon>
        <taxon>Hemibagrus</taxon>
    </lineage>
</organism>
<protein>
    <submittedName>
        <fullName evidence="4">Uncharacterized protein</fullName>
    </submittedName>
</protein>
<feature type="compositionally biased region" description="Polar residues" evidence="1">
    <location>
        <begin position="34"/>
        <end position="45"/>
    </location>
</feature>
<feature type="region of interest" description="Disordered" evidence="1">
    <location>
        <begin position="28"/>
        <end position="114"/>
    </location>
</feature>
<evidence type="ECO:0000313" key="5">
    <source>
        <dbReference type="Proteomes" id="UP000824219"/>
    </source>
</evidence>
<keyword evidence="2" id="KW-0812">Transmembrane</keyword>
<dbReference type="Proteomes" id="UP000824219">
    <property type="component" value="Linkage Group LG14"/>
</dbReference>
<reference evidence="4 5" key="1">
    <citation type="submission" date="2021-06" db="EMBL/GenBank/DDBJ databases">
        <title>Chromosome-level genome assembly of the red-tail catfish (Hemibagrus wyckioides).</title>
        <authorList>
            <person name="Shao F."/>
        </authorList>
    </citation>
    <scope>NUCLEOTIDE SEQUENCE [LARGE SCALE GENOMIC DNA]</scope>
    <source>
        <strain evidence="4">EC202008001</strain>
        <tissue evidence="4">Blood</tissue>
    </source>
</reference>
<name>A0A9D3SHS8_9TELE</name>
<feature type="signal peptide" evidence="3">
    <location>
        <begin position="1"/>
        <end position="20"/>
    </location>
</feature>
<feature type="compositionally biased region" description="Polar residues" evidence="1">
    <location>
        <begin position="72"/>
        <end position="84"/>
    </location>
</feature>
<keyword evidence="3" id="KW-0732">Signal</keyword>
<comment type="caution">
    <text evidence="4">The sequence shown here is derived from an EMBL/GenBank/DDBJ whole genome shotgun (WGS) entry which is preliminary data.</text>
</comment>
<dbReference type="AlphaFoldDB" id="A0A9D3SHS8"/>
<feature type="transmembrane region" description="Helical" evidence="2">
    <location>
        <begin position="120"/>
        <end position="138"/>
    </location>
</feature>
<dbReference type="OrthoDB" id="10600189at2759"/>
<keyword evidence="5" id="KW-1185">Reference proteome</keyword>
<evidence type="ECO:0000256" key="3">
    <source>
        <dbReference type="SAM" id="SignalP"/>
    </source>
</evidence>
<keyword evidence="2" id="KW-0472">Membrane</keyword>
<sequence>MRLLTLTALSLCITVHTAECAIHNQTHSERNDTLVPSNKDGNGTWSKDVDGGRANIQTAPHDPETAKMKPNGMNQDVSTALKSSGKNKNQKKPKKTEKEKPKNPGSDEDDSRETLHPSTSLFLVVAALLAGAGLVLILNTSYKAQTPEPCVSEHYYETIDDVVATAPVSKKPLKTVYTLANHPAKPNLASVVCR</sequence>
<evidence type="ECO:0000256" key="2">
    <source>
        <dbReference type="SAM" id="Phobius"/>
    </source>
</evidence>
<dbReference type="EMBL" id="JAHKSW010000014">
    <property type="protein sequence ID" value="KAG7324652.1"/>
    <property type="molecule type" value="Genomic_DNA"/>
</dbReference>
<keyword evidence="2" id="KW-1133">Transmembrane helix</keyword>
<evidence type="ECO:0000256" key="1">
    <source>
        <dbReference type="SAM" id="MobiDB-lite"/>
    </source>
</evidence>
<feature type="chain" id="PRO_5038635775" evidence="3">
    <location>
        <begin position="21"/>
        <end position="194"/>
    </location>
</feature>
<proteinExistence type="predicted"/>
<evidence type="ECO:0000313" key="4">
    <source>
        <dbReference type="EMBL" id="KAG7324652.1"/>
    </source>
</evidence>
<gene>
    <name evidence="4" type="ORF">KOW79_012668</name>
</gene>
<accession>A0A9D3SHS8</accession>